<evidence type="ECO:0000256" key="5">
    <source>
        <dbReference type="ARBA" id="ARBA00022927"/>
    </source>
</evidence>
<evidence type="ECO:0000313" key="11">
    <source>
        <dbReference type="Proteomes" id="UP000070560"/>
    </source>
</evidence>
<comment type="similarity">
    <text evidence="9">Belongs to the TatA/E family.</text>
</comment>
<reference evidence="10 11" key="1">
    <citation type="submission" date="2015-10" db="EMBL/GenBank/DDBJ databases">
        <title>Candidatus Desulfofervidus auxilii, a hydrogenotrophic sulfate-reducing bacterium involved in the thermophilic anaerobic oxidation of methane.</title>
        <authorList>
            <person name="Krukenberg V."/>
            <person name="Richter M."/>
            <person name="Wegener G."/>
        </authorList>
    </citation>
    <scope>NUCLEOTIDE SEQUENCE [LARGE SCALE GENOMIC DNA]</scope>
    <source>
        <strain evidence="10 11">HS1</strain>
    </source>
</reference>
<evidence type="ECO:0000256" key="9">
    <source>
        <dbReference type="HAMAP-Rule" id="MF_00236"/>
    </source>
</evidence>
<keyword evidence="6 9" id="KW-1133">Transmembrane helix</keyword>
<keyword evidence="3 9" id="KW-1003">Cell membrane</keyword>
<comment type="subcellular location">
    <subcellularLocation>
        <location evidence="1 9">Cell membrane</location>
        <topology evidence="1 9">Single-pass membrane protein</topology>
    </subcellularLocation>
</comment>
<dbReference type="Pfam" id="PF02416">
    <property type="entry name" value="TatA_B_E"/>
    <property type="match status" value="1"/>
</dbReference>
<evidence type="ECO:0000256" key="7">
    <source>
        <dbReference type="ARBA" id="ARBA00023010"/>
    </source>
</evidence>
<dbReference type="GO" id="GO:0033281">
    <property type="term" value="C:TAT protein transport complex"/>
    <property type="evidence" value="ECO:0007669"/>
    <property type="project" value="UniProtKB-UniRule"/>
</dbReference>
<dbReference type="EMBL" id="CP013015">
    <property type="protein sequence ID" value="AMM41200.1"/>
    <property type="molecule type" value="Genomic_DNA"/>
</dbReference>
<dbReference type="NCBIfam" id="TIGR01411">
    <property type="entry name" value="tatAE"/>
    <property type="match status" value="1"/>
</dbReference>
<evidence type="ECO:0000256" key="1">
    <source>
        <dbReference type="ARBA" id="ARBA00004162"/>
    </source>
</evidence>
<dbReference type="GO" id="GO:0008320">
    <property type="term" value="F:protein transmembrane transporter activity"/>
    <property type="evidence" value="ECO:0007669"/>
    <property type="project" value="UniProtKB-UniRule"/>
</dbReference>
<keyword evidence="8 9" id="KW-0472">Membrane</keyword>
<evidence type="ECO:0000256" key="6">
    <source>
        <dbReference type="ARBA" id="ARBA00022989"/>
    </source>
</evidence>
<dbReference type="PANTHER" id="PTHR42982:SF1">
    <property type="entry name" value="SEC-INDEPENDENT PROTEIN TRANSLOCASE PROTEIN TATA"/>
    <property type="match status" value="1"/>
</dbReference>
<dbReference type="Gene3D" id="1.20.5.3310">
    <property type="match status" value="1"/>
</dbReference>
<dbReference type="PANTHER" id="PTHR42982">
    <property type="entry name" value="SEC-INDEPENDENT PROTEIN TRANSLOCASE PROTEIN TATA"/>
    <property type="match status" value="1"/>
</dbReference>
<dbReference type="Proteomes" id="UP000070560">
    <property type="component" value="Chromosome"/>
</dbReference>
<evidence type="ECO:0000256" key="2">
    <source>
        <dbReference type="ARBA" id="ARBA00022448"/>
    </source>
</evidence>
<sequence>MLFPVFMGGIGLTELLIILAIVIIIFGARRLPEIGAGLGQGIRNFKKSFKEDKAIDVTPEKELEEEKGKKNQA</sequence>
<comment type="function">
    <text evidence="9">Part of the twin-arginine translocation (Tat) system that transports large folded proteins containing a characteristic twin-arginine motif in their signal peptide across membranes. TatA could form the protein-conducting channel of the Tat system.</text>
</comment>
<evidence type="ECO:0000256" key="3">
    <source>
        <dbReference type="ARBA" id="ARBA00022475"/>
    </source>
</evidence>
<gene>
    <name evidence="9" type="primary">tatA</name>
    <name evidence="10" type="ORF">HS1_001397</name>
</gene>
<dbReference type="AlphaFoldDB" id="A0A7U4TID9"/>
<keyword evidence="5 9" id="KW-0653">Protein transport</keyword>
<feature type="transmembrane region" description="Helical" evidence="9">
    <location>
        <begin position="6"/>
        <end position="28"/>
    </location>
</feature>
<accession>A0A7U4TID9</accession>
<dbReference type="InterPro" id="IPR006312">
    <property type="entry name" value="TatA/E"/>
</dbReference>
<evidence type="ECO:0000313" key="10">
    <source>
        <dbReference type="EMBL" id="AMM41200.1"/>
    </source>
</evidence>
<dbReference type="KEGG" id="daw:HS1_001397"/>
<evidence type="ECO:0000256" key="4">
    <source>
        <dbReference type="ARBA" id="ARBA00022692"/>
    </source>
</evidence>
<keyword evidence="4 9" id="KW-0812">Transmembrane</keyword>
<keyword evidence="7 9" id="KW-0811">Translocation</keyword>
<keyword evidence="11" id="KW-1185">Reference proteome</keyword>
<comment type="subunit">
    <text evidence="9">Forms a complex with TatC.</text>
</comment>
<dbReference type="InterPro" id="IPR003369">
    <property type="entry name" value="TatA/B/E"/>
</dbReference>
<protein>
    <recommendedName>
        <fullName evidence="9">Sec-independent protein translocase protein TatA</fullName>
    </recommendedName>
</protein>
<proteinExistence type="inferred from homology"/>
<keyword evidence="2 9" id="KW-0813">Transport</keyword>
<organism evidence="10 11">
    <name type="scientific">Desulfofervidus auxilii</name>
    <dbReference type="NCBI Taxonomy" id="1621989"/>
    <lineage>
        <taxon>Bacteria</taxon>
        <taxon>Pseudomonadati</taxon>
        <taxon>Thermodesulfobacteriota</taxon>
        <taxon>Candidatus Desulfofervidia</taxon>
        <taxon>Candidatus Desulfofervidales</taxon>
        <taxon>Candidatus Desulfofervidaceae</taxon>
        <taxon>Candidatus Desulfofervidus</taxon>
    </lineage>
</organism>
<name>A0A7U4TID9_DESA2</name>
<evidence type="ECO:0000256" key="8">
    <source>
        <dbReference type="ARBA" id="ARBA00023136"/>
    </source>
</evidence>
<dbReference type="GO" id="GO:0043953">
    <property type="term" value="P:protein transport by the Tat complex"/>
    <property type="evidence" value="ECO:0007669"/>
    <property type="project" value="UniProtKB-UniRule"/>
</dbReference>
<dbReference type="HAMAP" id="MF_00236">
    <property type="entry name" value="TatA_E"/>
    <property type="match status" value="1"/>
</dbReference>